<evidence type="ECO:0000256" key="4">
    <source>
        <dbReference type="ARBA" id="ARBA00022764"/>
    </source>
</evidence>
<sequence>MSPKPMPADPMIAQLVRMAQSSRMGRRTLLAGAGAGAAALALAACSTGTPAAKPTAAVDKSASDKTLRWDNWALYIDIDDDGNYPTLEAFTQETGIKVAYTEAVDDNNTYYGKVKDQLALGQDIGADTVCLTDWMVARMIRMGYTQELDHANIPNLANLTPSLVDVDFDPGRKMSVPWQGGFAGICWNKEKLPDGVHSVEELWAPDLKGRVGTLSEMRDTMGVLMQANGVDISGKWGDDEYNAAIDILQKQVTDGQIRNIKGNSYKEDLVNGDTLAAIVWSGDITQLNAENGDKWEFIIPETGGTLWNDNFLVPIGSPRKANAEALINYYYQPEVAAEVAAYVNYITPVVGAKEAAMAIDPELANNQLIFPDTNTLSNAHVFRNLTPVEEQKYDAAFQQILLGA</sequence>
<dbReference type="Gene3D" id="3.40.190.10">
    <property type="entry name" value="Periplasmic binding protein-like II"/>
    <property type="match status" value="2"/>
</dbReference>
<protein>
    <submittedName>
        <fullName evidence="5">Spermidine/putrescine ABC transporter substrate-binding protein</fullName>
    </submittedName>
</protein>
<evidence type="ECO:0000313" key="5">
    <source>
        <dbReference type="EMBL" id="GAA3893920.1"/>
    </source>
</evidence>
<evidence type="ECO:0000256" key="2">
    <source>
        <dbReference type="ARBA" id="ARBA00022448"/>
    </source>
</evidence>
<gene>
    <name evidence="5" type="ORF">GCM10022381_39450</name>
</gene>
<comment type="caution">
    <text evidence="5">The sequence shown here is derived from an EMBL/GenBank/DDBJ whole genome shotgun (WGS) entry which is preliminary data.</text>
</comment>
<dbReference type="PROSITE" id="PS51318">
    <property type="entry name" value="TAT"/>
    <property type="match status" value="1"/>
</dbReference>
<dbReference type="Proteomes" id="UP001501803">
    <property type="component" value="Unassembled WGS sequence"/>
</dbReference>
<evidence type="ECO:0000256" key="3">
    <source>
        <dbReference type="ARBA" id="ARBA00022729"/>
    </source>
</evidence>
<keyword evidence="4" id="KW-0574">Periplasm</keyword>
<dbReference type="SUPFAM" id="SSF53850">
    <property type="entry name" value="Periplasmic binding protein-like II"/>
    <property type="match status" value="1"/>
</dbReference>
<comment type="subcellular location">
    <subcellularLocation>
        <location evidence="1">Periplasm</location>
    </subcellularLocation>
</comment>
<dbReference type="PANTHER" id="PTHR30222:SF17">
    <property type="entry name" value="SPERMIDINE_PUTRESCINE-BINDING PERIPLASMIC PROTEIN"/>
    <property type="match status" value="1"/>
</dbReference>
<evidence type="ECO:0000313" key="6">
    <source>
        <dbReference type="Proteomes" id="UP001501803"/>
    </source>
</evidence>
<reference evidence="6" key="1">
    <citation type="journal article" date="2019" name="Int. J. Syst. Evol. Microbiol.">
        <title>The Global Catalogue of Microorganisms (GCM) 10K type strain sequencing project: providing services to taxonomists for standard genome sequencing and annotation.</title>
        <authorList>
            <consortium name="The Broad Institute Genomics Platform"/>
            <consortium name="The Broad Institute Genome Sequencing Center for Infectious Disease"/>
            <person name="Wu L."/>
            <person name="Ma J."/>
        </authorList>
    </citation>
    <scope>NUCLEOTIDE SEQUENCE [LARGE SCALE GENOMIC DNA]</scope>
    <source>
        <strain evidence="6">JCM 17021</strain>
    </source>
</reference>
<dbReference type="Pfam" id="PF13416">
    <property type="entry name" value="SBP_bac_8"/>
    <property type="match status" value="1"/>
</dbReference>
<dbReference type="EMBL" id="BAABCN010000017">
    <property type="protein sequence ID" value="GAA3893920.1"/>
    <property type="molecule type" value="Genomic_DNA"/>
</dbReference>
<dbReference type="RefSeq" id="WP_345069585.1">
    <property type="nucleotide sequence ID" value="NZ_BAABCN010000017.1"/>
</dbReference>
<name>A0ABP7L2K6_9MICO</name>
<accession>A0ABP7L2K6</accession>
<dbReference type="InterPro" id="IPR006311">
    <property type="entry name" value="TAT_signal"/>
</dbReference>
<keyword evidence="3" id="KW-0732">Signal</keyword>
<dbReference type="CDD" id="cd13590">
    <property type="entry name" value="PBP2_PotD_PotF_like"/>
    <property type="match status" value="1"/>
</dbReference>
<proteinExistence type="predicted"/>
<dbReference type="PRINTS" id="PR00909">
    <property type="entry name" value="SPERMDNBNDNG"/>
</dbReference>
<keyword evidence="6" id="KW-1185">Reference proteome</keyword>
<dbReference type="InterPro" id="IPR001188">
    <property type="entry name" value="Sperm_putr-bd"/>
</dbReference>
<dbReference type="InterPro" id="IPR006059">
    <property type="entry name" value="SBP"/>
</dbReference>
<dbReference type="PANTHER" id="PTHR30222">
    <property type="entry name" value="SPERMIDINE/PUTRESCINE-BINDING PERIPLASMIC PROTEIN"/>
    <property type="match status" value="1"/>
</dbReference>
<evidence type="ECO:0000256" key="1">
    <source>
        <dbReference type="ARBA" id="ARBA00004418"/>
    </source>
</evidence>
<organism evidence="5 6">
    <name type="scientific">Leifsonia kafniensis</name>
    <dbReference type="NCBI Taxonomy" id="475957"/>
    <lineage>
        <taxon>Bacteria</taxon>
        <taxon>Bacillati</taxon>
        <taxon>Actinomycetota</taxon>
        <taxon>Actinomycetes</taxon>
        <taxon>Micrococcales</taxon>
        <taxon>Microbacteriaceae</taxon>
        <taxon>Leifsonia</taxon>
    </lineage>
</organism>
<keyword evidence="2" id="KW-0813">Transport</keyword>